<evidence type="ECO:0000256" key="12">
    <source>
        <dbReference type="ARBA" id="ARBA00022723"/>
    </source>
</evidence>
<dbReference type="CDD" id="cd00211">
    <property type="entry name" value="PTS_IIA_fru"/>
    <property type="match status" value="1"/>
</dbReference>
<reference evidence="17 18" key="1">
    <citation type="journal article" date="2021" name="Syst. Appl. Microbiol.">
        <title>Pseudomonas lalucatii sp. nov. isolated from Vallgornera, a karstic cave in Mallorca, Western Mediterranean.</title>
        <authorList>
            <person name="Busquets A."/>
            <person name="Mulet M."/>
            <person name="Gomila M."/>
            <person name="Garcia-Valdes E."/>
        </authorList>
    </citation>
    <scope>NUCLEOTIDE SEQUENCE [LARGE SCALE GENOMIC DNA]</scope>
    <source>
        <strain evidence="17 18">R1b54</strain>
    </source>
</reference>
<dbReference type="Pfam" id="PF00391">
    <property type="entry name" value="PEP-utilizers"/>
    <property type="match status" value="1"/>
</dbReference>
<dbReference type="InterPro" id="IPR050499">
    <property type="entry name" value="PEP-utilizing_PTS_enzyme"/>
</dbReference>
<evidence type="ECO:0000256" key="4">
    <source>
        <dbReference type="ARBA" id="ARBA00007837"/>
    </source>
</evidence>
<dbReference type="PRINTS" id="PR01736">
    <property type="entry name" value="PHPHTRNFRASE"/>
</dbReference>
<evidence type="ECO:0000256" key="5">
    <source>
        <dbReference type="ARBA" id="ARBA00012232"/>
    </source>
</evidence>
<dbReference type="PRINTS" id="PR00107">
    <property type="entry name" value="PHOSPHOCPHPR"/>
</dbReference>
<evidence type="ECO:0000256" key="10">
    <source>
        <dbReference type="ARBA" id="ARBA00022679"/>
    </source>
</evidence>
<dbReference type="InterPro" id="IPR015813">
    <property type="entry name" value="Pyrv/PenolPyrv_kinase-like_dom"/>
</dbReference>
<dbReference type="InterPro" id="IPR016152">
    <property type="entry name" value="PTrfase/Anion_transptr"/>
</dbReference>
<keyword evidence="7" id="KW-0963">Cytoplasm</keyword>
<dbReference type="SUPFAM" id="SSF47831">
    <property type="entry name" value="Enzyme I of the PEP:sugar phosphotransferase system HPr-binding (sub)domain"/>
    <property type="match status" value="1"/>
</dbReference>
<dbReference type="PROSITE" id="PS00370">
    <property type="entry name" value="PEP_ENZYMES_PHOS_SITE"/>
    <property type="match status" value="1"/>
</dbReference>
<keyword evidence="11" id="KW-0598">Phosphotransferase system</keyword>
<dbReference type="Pfam" id="PF00381">
    <property type="entry name" value="PTS-HPr"/>
    <property type="match status" value="1"/>
</dbReference>
<accession>A0ABS5Q556</accession>
<dbReference type="InterPro" id="IPR036618">
    <property type="entry name" value="PtsI_HPr-bd_sf"/>
</dbReference>
<dbReference type="SUPFAM" id="SSF52009">
    <property type="entry name" value="Phosphohistidine domain"/>
    <property type="match status" value="1"/>
</dbReference>
<keyword evidence="13" id="KW-0418">Kinase</keyword>
<dbReference type="Pfam" id="PF05524">
    <property type="entry name" value="PEP-utilisers_N"/>
    <property type="match status" value="1"/>
</dbReference>
<sequence length="956" mass="101082">MLELNARQIQMGGRAPNKQAALELLAASLVGEGLVAPGYLAGMQAREAQGSTYLGQGIAIPHGTPETRDQVYRTGVRLIQFPEGVDWGDGQRVYLAIAIAARSDEHLRLLQLLTRALGEGDLSQALREAEHPEAIVALLQGAPQALRLDSQLIGLNVIAEDFDELLWRGARLLKRAACVESGFIASLVRSEPLPLGNGLWWLHGEQAVLRPGLAFVTPAQPLTLNDQPLTGLFCLASLGEAPQQLLERLCDLLIAGQGASLSQASSTRGVLEALGGEVPADWPLLRISLANAHGLHARPAKVLSEVAQAFAGEVRVRLAGEAGPGVSVKSLSKLLGLGARRGQELEFSAEPEIAADALPALKAAVRAGLGETVEPLPAAGLAPLAGAALEQAPAVPVPTPGMRIQAVAAAPGIAIGPALVRVAPSFDYPEHGQGAAAERQRLGLALEQVGVDIQELIETTEADNIREIFVTHQALLRDPALHEDVDARLAEGASAEAAWYGAVSAAAQQLEGLHDELLAERAADLRDIGRRVLGRLCGVEAPREPDAPYILVMDEVAPSDVASLNRQRVAGVLTARGGATAHSAIIARTLGIPAVVGAGEAVLALAQGTELLLDGDHGLVRVAPDAPTLLQARREREVALQRRERAHAERLRPAVTGDGHGVEVAANIGAGGATAEAVELGAEGVGLLRTELVFMDLAQAPDQATQEAEYRRVLDALDGRPLVVRTLDVGGDKPLPYWPLPEERNPFLGVRGIRLSLQRPDILETQLRALLAAAEGRPLRIMFPMVGTVEEWRAARDLTLRLRQEIPLDDLQLGVMVEVPSAALLAPVLAREVDFFSIGTNDLTQYCLAIDRDHPSLSAQADGLHPAVLRLIDMTVAAAHAHGKWVGVCGELAGDRLAVPVLVGLGVDELSVSPRAIALVKARVRELDYRHSQALAQQALMLESAAAVRALVGETL</sequence>
<feature type="domain" description="PTS EIIA type-2" evidence="15">
    <location>
        <begin position="2"/>
        <end position="142"/>
    </location>
</feature>
<dbReference type="Gene3D" id="3.40.930.10">
    <property type="entry name" value="Mannitol-specific EII, Chain A"/>
    <property type="match status" value="2"/>
</dbReference>
<comment type="cofactor">
    <cofactor evidence="2">
        <name>Mg(2+)</name>
        <dbReference type="ChEBI" id="CHEBI:18420"/>
    </cofactor>
</comment>
<dbReference type="Pfam" id="PF00359">
    <property type="entry name" value="PTS_EIIA_2"/>
    <property type="match status" value="1"/>
</dbReference>
<dbReference type="PANTHER" id="PTHR46244:SF6">
    <property type="entry name" value="PHOSPHOENOLPYRUVATE-PROTEIN PHOSPHOTRANSFERASE"/>
    <property type="match status" value="1"/>
</dbReference>
<protein>
    <recommendedName>
        <fullName evidence="5">phosphoenolpyruvate--protein phosphotransferase</fullName>
        <ecNumber evidence="5">2.7.3.9</ecNumber>
    </recommendedName>
</protein>
<feature type="domain" description="HPr" evidence="16">
    <location>
        <begin position="282"/>
        <end position="372"/>
    </location>
</feature>
<dbReference type="NCBIfam" id="TIGR01417">
    <property type="entry name" value="PTS_I_fam"/>
    <property type="match status" value="1"/>
</dbReference>
<organism evidence="17 18">
    <name type="scientific">Pseudomonas lalucatii</name>
    <dbReference type="NCBI Taxonomy" id="1424203"/>
    <lineage>
        <taxon>Bacteria</taxon>
        <taxon>Pseudomonadati</taxon>
        <taxon>Pseudomonadota</taxon>
        <taxon>Gammaproteobacteria</taxon>
        <taxon>Pseudomonadales</taxon>
        <taxon>Pseudomonadaceae</taxon>
        <taxon>Pseudomonas</taxon>
    </lineage>
</organism>
<dbReference type="InterPro" id="IPR000121">
    <property type="entry name" value="PEP_util_C"/>
</dbReference>
<evidence type="ECO:0000313" key="18">
    <source>
        <dbReference type="Proteomes" id="UP001196601"/>
    </source>
</evidence>
<evidence type="ECO:0000256" key="1">
    <source>
        <dbReference type="ARBA" id="ARBA00000683"/>
    </source>
</evidence>
<keyword evidence="9" id="KW-0762">Sugar transport</keyword>
<dbReference type="InterPro" id="IPR002178">
    <property type="entry name" value="PTS_EIIA_type-2_dom"/>
</dbReference>
<dbReference type="InterPro" id="IPR008731">
    <property type="entry name" value="PTS_EIN"/>
</dbReference>
<evidence type="ECO:0000256" key="2">
    <source>
        <dbReference type="ARBA" id="ARBA00001946"/>
    </source>
</evidence>
<dbReference type="Proteomes" id="UP001196601">
    <property type="component" value="Unassembled WGS sequence"/>
</dbReference>
<dbReference type="Gene3D" id="1.10.274.10">
    <property type="entry name" value="PtsI, HPr-binding domain"/>
    <property type="match status" value="1"/>
</dbReference>
<name>A0ABS5Q556_9PSED</name>
<dbReference type="InterPro" id="IPR000032">
    <property type="entry name" value="HPr-like"/>
</dbReference>
<dbReference type="InterPro" id="IPR008279">
    <property type="entry name" value="PEP-util_enz_mobile_dom"/>
</dbReference>
<dbReference type="InterPro" id="IPR036637">
    <property type="entry name" value="Phosphohistidine_dom_sf"/>
</dbReference>
<dbReference type="PANTHER" id="PTHR46244">
    <property type="entry name" value="PHOSPHOENOLPYRUVATE-PROTEIN PHOSPHOTRANSFERASE"/>
    <property type="match status" value="1"/>
</dbReference>
<dbReference type="NCBIfam" id="NF008319">
    <property type="entry name" value="PRK11109.1"/>
    <property type="match status" value="1"/>
</dbReference>
<dbReference type="InterPro" id="IPR035895">
    <property type="entry name" value="HPr-like_sf"/>
</dbReference>
<comment type="similarity">
    <text evidence="4">Belongs to the PEP-utilizing enzyme family.</text>
</comment>
<evidence type="ECO:0000259" key="15">
    <source>
        <dbReference type="PROSITE" id="PS51094"/>
    </source>
</evidence>
<evidence type="ECO:0000259" key="16">
    <source>
        <dbReference type="PROSITE" id="PS51350"/>
    </source>
</evidence>
<evidence type="ECO:0000256" key="9">
    <source>
        <dbReference type="ARBA" id="ARBA00022597"/>
    </source>
</evidence>
<dbReference type="SUPFAM" id="SSF51621">
    <property type="entry name" value="Phosphoenolpyruvate/pyruvate domain"/>
    <property type="match status" value="1"/>
</dbReference>
<evidence type="ECO:0000256" key="6">
    <source>
        <dbReference type="ARBA" id="ARBA00022448"/>
    </source>
</evidence>
<dbReference type="RefSeq" id="WP_213641257.1">
    <property type="nucleotide sequence ID" value="NZ_JADPMV010000002.1"/>
</dbReference>
<comment type="catalytic activity">
    <reaction evidence="1">
        <text>L-histidyl-[protein] + phosphoenolpyruvate = N(pros)-phospho-L-histidyl-[protein] + pyruvate</text>
        <dbReference type="Rhea" id="RHEA:23880"/>
        <dbReference type="Rhea" id="RHEA-COMP:9745"/>
        <dbReference type="Rhea" id="RHEA-COMP:9746"/>
        <dbReference type="ChEBI" id="CHEBI:15361"/>
        <dbReference type="ChEBI" id="CHEBI:29979"/>
        <dbReference type="ChEBI" id="CHEBI:58702"/>
        <dbReference type="ChEBI" id="CHEBI:64837"/>
        <dbReference type="EC" id="2.7.3.9"/>
    </reaction>
</comment>
<dbReference type="SUPFAM" id="SSF55804">
    <property type="entry name" value="Phoshotransferase/anion transport protein"/>
    <property type="match status" value="2"/>
</dbReference>
<dbReference type="Gene3D" id="3.30.1340.10">
    <property type="entry name" value="HPr-like"/>
    <property type="match status" value="1"/>
</dbReference>
<keyword evidence="14" id="KW-0460">Magnesium</keyword>
<dbReference type="PROSITE" id="PS51350">
    <property type="entry name" value="PTS_HPR_DOM"/>
    <property type="match status" value="1"/>
</dbReference>
<dbReference type="EMBL" id="JADPMV010000002">
    <property type="protein sequence ID" value="MBS7663897.1"/>
    <property type="molecule type" value="Genomic_DNA"/>
</dbReference>
<evidence type="ECO:0000256" key="13">
    <source>
        <dbReference type="ARBA" id="ARBA00022777"/>
    </source>
</evidence>
<dbReference type="EC" id="2.7.3.9" evidence="5"/>
<dbReference type="InterPro" id="IPR006318">
    <property type="entry name" value="PTS_EI-like"/>
</dbReference>
<evidence type="ECO:0000256" key="7">
    <source>
        <dbReference type="ARBA" id="ARBA00022490"/>
    </source>
</evidence>
<dbReference type="PROSITE" id="PS51094">
    <property type="entry name" value="PTS_EIIA_TYPE_2"/>
    <property type="match status" value="1"/>
</dbReference>
<dbReference type="Pfam" id="PF02896">
    <property type="entry name" value="PEP-utilizers_C"/>
    <property type="match status" value="1"/>
</dbReference>
<comment type="subcellular location">
    <subcellularLocation>
        <location evidence="3">Cytoplasm</location>
    </subcellularLocation>
</comment>
<evidence type="ECO:0000313" key="17">
    <source>
        <dbReference type="EMBL" id="MBS7663897.1"/>
    </source>
</evidence>
<gene>
    <name evidence="17" type="primary">ptsP</name>
    <name evidence="17" type="ORF">I0D00_18375</name>
</gene>
<dbReference type="SUPFAM" id="SSF55594">
    <property type="entry name" value="HPr-like"/>
    <property type="match status" value="1"/>
</dbReference>
<evidence type="ECO:0000256" key="3">
    <source>
        <dbReference type="ARBA" id="ARBA00004496"/>
    </source>
</evidence>
<dbReference type="Gene3D" id="3.20.20.60">
    <property type="entry name" value="Phosphoenolpyruvate-binding domains"/>
    <property type="match status" value="1"/>
</dbReference>
<proteinExistence type="inferred from homology"/>
<dbReference type="PROSITE" id="PS00372">
    <property type="entry name" value="PTS_EIIA_TYPE_2_HIS"/>
    <property type="match status" value="1"/>
</dbReference>
<dbReference type="InterPro" id="IPR018274">
    <property type="entry name" value="PEP_util_AS"/>
</dbReference>
<keyword evidence="8" id="KW-0597">Phosphoprotein</keyword>
<dbReference type="InterPro" id="IPR040442">
    <property type="entry name" value="Pyrv_kinase-like_dom_sf"/>
</dbReference>
<keyword evidence="10 17" id="KW-0808">Transferase</keyword>
<keyword evidence="12" id="KW-0479">Metal-binding</keyword>
<evidence type="ECO:0000256" key="14">
    <source>
        <dbReference type="ARBA" id="ARBA00022842"/>
    </source>
</evidence>
<keyword evidence="6" id="KW-0813">Transport</keyword>
<keyword evidence="18" id="KW-1185">Reference proteome</keyword>
<comment type="caution">
    <text evidence="17">The sequence shown here is derived from an EMBL/GenBank/DDBJ whole genome shotgun (WGS) entry which is preliminary data.</text>
</comment>
<evidence type="ECO:0000256" key="11">
    <source>
        <dbReference type="ARBA" id="ARBA00022683"/>
    </source>
</evidence>
<dbReference type="CDD" id="cd00367">
    <property type="entry name" value="PTS-HPr_like"/>
    <property type="match status" value="1"/>
</dbReference>
<evidence type="ECO:0000256" key="8">
    <source>
        <dbReference type="ARBA" id="ARBA00022553"/>
    </source>
</evidence>
<dbReference type="GO" id="GO:0008965">
    <property type="term" value="F:phosphoenolpyruvate-protein phosphotransferase activity"/>
    <property type="evidence" value="ECO:0007669"/>
    <property type="project" value="UniProtKB-EC"/>
</dbReference>
<dbReference type="Gene3D" id="3.50.30.10">
    <property type="entry name" value="Phosphohistidine domain"/>
    <property type="match status" value="1"/>
</dbReference>